<organism evidence="2 3">
    <name type="scientific">Thermoanaerobacterium butyriciformans</name>
    <dbReference type="NCBI Taxonomy" id="1702242"/>
    <lineage>
        <taxon>Bacteria</taxon>
        <taxon>Bacillati</taxon>
        <taxon>Bacillota</taxon>
        <taxon>Clostridia</taxon>
        <taxon>Thermoanaerobacterales</taxon>
        <taxon>Thermoanaerobacteraceae</taxon>
        <taxon>Thermoanaerobacterium</taxon>
    </lineage>
</organism>
<reference evidence="2" key="1">
    <citation type="submission" date="2021-03" db="EMBL/GenBank/DDBJ databases">
        <title>Genomic Encyclopedia of Type Strains, Phase IV (KMG-IV): sequencing the most valuable type-strain genomes for metagenomic binning, comparative biology and taxonomic classification.</title>
        <authorList>
            <person name="Goeker M."/>
        </authorList>
    </citation>
    <scope>NUCLEOTIDE SEQUENCE</scope>
    <source>
        <strain evidence="2">DSM 101588</strain>
    </source>
</reference>
<name>A0ABS4NDT5_9THEO</name>
<sequence length="179" mass="19819">MGLREVKKDDEIDIEKLVEVISPILNDRENGTQPIYIAKFILFVFLLILVNDTKISTVALNALVAASDVVSFFPAIYNIYAAEPISLEEPDISSSLPKLVFPPPEGITIESFFGFLLFSIFTLLGFSNLQYLYAIYAVLTYTFIPSATANLIKGLPTLILNEVLDPDKGDPQSDINLKV</sequence>
<evidence type="ECO:0000313" key="2">
    <source>
        <dbReference type="EMBL" id="MBP2071831.1"/>
    </source>
</evidence>
<keyword evidence="1" id="KW-0472">Membrane</keyword>
<dbReference type="RefSeq" id="WP_245301195.1">
    <property type="nucleotide sequence ID" value="NZ_JAGGLT010000013.1"/>
</dbReference>
<feature type="transmembrane region" description="Helical" evidence="1">
    <location>
        <begin position="35"/>
        <end position="51"/>
    </location>
</feature>
<keyword evidence="3" id="KW-1185">Reference proteome</keyword>
<dbReference type="Proteomes" id="UP001166402">
    <property type="component" value="Unassembled WGS sequence"/>
</dbReference>
<dbReference type="EMBL" id="JAGGLT010000013">
    <property type="protein sequence ID" value="MBP2071831.1"/>
    <property type="molecule type" value="Genomic_DNA"/>
</dbReference>
<protein>
    <submittedName>
        <fullName evidence="2">Uncharacterized protein</fullName>
    </submittedName>
</protein>
<accession>A0ABS4NDT5</accession>
<keyword evidence="1" id="KW-1133">Transmembrane helix</keyword>
<gene>
    <name evidence="2" type="ORF">J2Z80_001352</name>
</gene>
<feature type="transmembrane region" description="Helical" evidence="1">
    <location>
        <begin position="58"/>
        <end position="80"/>
    </location>
</feature>
<keyword evidence="1" id="KW-0812">Transmembrane</keyword>
<evidence type="ECO:0000313" key="3">
    <source>
        <dbReference type="Proteomes" id="UP001166402"/>
    </source>
</evidence>
<proteinExistence type="predicted"/>
<feature type="transmembrane region" description="Helical" evidence="1">
    <location>
        <begin position="107"/>
        <end position="126"/>
    </location>
</feature>
<comment type="caution">
    <text evidence="2">The sequence shown here is derived from an EMBL/GenBank/DDBJ whole genome shotgun (WGS) entry which is preliminary data.</text>
</comment>
<evidence type="ECO:0000256" key="1">
    <source>
        <dbReference type="SAM" id="Phobius"/>
    </source>
</evidence>